<feature type="domain" description="TLDc" evidence="1">
    <location>
        <begin position="348"/>
        <end position="540"/>
    </location>
</feature>
<proteinExistence type="predicted"/>
<name>R0F3K9_9BRAS</name>
<accession>R0F3K9</accession>
<dbReference type="PANTHER" id="PTHR23354:SF104">
    <property type="entry name" value="TLD-DOMAIN CONTAINING NUCLEOLAR PROTEIN"/>
    <property type="match status" value="1"/>
</dbReference>
<dbReference type="KEGG" id="crb:17880317"/>
<dbReference type="EMBL" id="KB870811">
    <property type="protein sequence ID" value="EOA16277.1"/>
    <property type="molecule type" value="Genomic_DNA"/>
</dbReference>
<organism evidence="2 3">
    <name type="scientific">Capsella rubella</name>
    <dbReference type="NCBI Taxonomy" id="81985"/>
    <lineage>
        <taxon>Eukaryota</taxon>
        <taxon>Viridiplantae</taxon>
        <taxon>Streptophyta</taxon>
        <taxon>Embryophyta</taxon>
        <taxon>Tracheophyta</taxon>
        <taxon>Spermatophyta</taxon>
        <taxon>Magnoliopsida</taxon>
        <taxon>eudicotyledons</taxon>
        <taxon>Gunneridae</taxon>
        <taxon>Pentapetalae</taxon>
        <taxon>rosids</taxon>
        <taxon>malvids</taxon>
        <taxon>Brassicales</taxon>
        <taxon>Brassicaceae</taxon>
        <taxon>Camelineae</taxon>
        <taxon>Capsella</taxon>
    </lineage>
</organism>
<gene>
    <name evidence="2" type="ORF">CARUB_v10004423mg</name>
</gene>
<dbReference type="PROSITE" id="PS51886">
    <property type="entry name" value="TLDC"/>
    <property type="match status" value="1"/>
</dbReference>
<evidence type="ECO:0000313" key="3">
    <source>
        <dbReference type="Proteomes" id="UP000029121"/>
    </source>
</evidence>
<dbReference type="PANTHER" id="PTHR23354">
    <property type="entry name" value="NUCLEOLAR PROTEIN 7/ESTROGEN RECEPTOR COACTIVATOR-RELATED"/>
    <property type="match status" value="1"/>
</dbReference>
<reference evidence="3" key="1">
    <citation type="journal article" date="2013" name="Nat. Genet.">
        <title>The Capsella rubella genome and the genomic consequences of rapid mating system evolution.</title>
        <authorList>
            <person name="Slotte T."/>
            <person name="Hazzouri K.M."/>
            <person name="Agren J.A."/>
            <person name="Koenig D."/>
            <person name="Maumus F."/>
            <person name="Guo Y.L."/>
            <person name="Steige K."/>
            <person name="Platts A.E."/>
            <person name="Escobar J.S."/>
            <person name="Newman L.K."/>
            <person name="Wang W."/>
            <person name="Mandakova T."/>
            <person name="Vello E."/>
            <person name="Smith L.M."/>
            <person name="Henz S.R."/>
            <person name="Steffen J."/>
            <person name="Takuno S."/>
            <person name="Brandvain Y."/>
            <person name="Coop G."/>
            <person name="Andolfatto P."/>
            <person name="Hu T.T."/>
            <person name="Blanchette M."/>
            <person name="Clark R.M."/>
            <person name="Quesneville H."/>
            <person name="Nordborg M."/>
            <person name="Gaut B.S."/>
            <person name="Lysak M.A."/>
            <person name="Jenkins J."/>
            <person name="Grimwood J."/>
            <person name="Chapman J."/>
            <person name="Prochnik S."/>
            <person name="Shu S."/>
            <person name="Rokhsar D."/>
            <person name="Schmutz J."/>
            <person name="Weigel D."/>
            <person name="Wright S.I."/>
        </authorList>
    </citation>
    <scope>NUCLEOTIDE SEQUENCE [LARGE SCALE GENOMIC DNA]</scope>
    <source>
        <strain evidence="3">cv. Monte Gargano</strain>
    </source>
</reference>
<dbReference type="SMART" id="SM00584">
    <property type="entry name" value="TLDc"/>
    <property type="match status" value="1"/>
</dbReference>
<sequence>LTPTYVANCEISLWNCSKTSLFSLIDQSWTPISKNLIFLWSFQFRIFASSPIIFFVTMGASSSTDNKESSEKREIESLAASTGALPLLQRSFSKLVDSQTNTVPFQSFKESFGLSYDKITSEGGQTVPDSFPRLLEFLGSSLVDLFFLPDKEGLSWVEFASGYVKCCGRMSASMSFNTLLRVYYVIAKNAGFSPKLEFESEESDCKINGSISTTELLMFLWLCWTMSWDGRTNKAAEMKGSLFLPDISHLILSAVVSCIESESGNSFNVWETDVSVLELELPIGKFLTWALTTVPSLTECLTHFCNSRLQNVEDGSGPSKSTAVDDSASKTSENTLLTCGRAWAISLTSKSTISEEILSSCFPCNSNETNENLLYRSYHHGKGMNRLWSNVEGYHAPILVIISASCKVEYEGNSSERKWVIGAILQQGFENRDAFYGSSGNLFSISPVFHAFSSSGKEKNFAYSHLHPAGGVYDAHPKPVGIGFGGTLGNERIFIDEDFAKITVRHHAVDKTYQSGSLFPNQGYLPVEALVLDIEAWGLGGNKAREIQQTYQKREELFTNQRRKIDLKTFTNWEDSPEKMMMDMMGNPNAPRKEER</sequence>
<dbReference type="AlphaFoldDB" id="R0F3K9"/>
<dbReference type="InterPro" id="IPR006571">
    <property type="entry name" value="TLDc_dom"/>
</dbReference>
<dbReference type="STRING" id="81985.R0F3K9"/>
<protein>
    <recommendedName>
        <fullName evidence="1">TLDc domain-containing protein</fullName>
    </recommendedName>
</protein>
<keyword evidence="3" id="KW-1185">Reference proteome</keyword>
<evidence type="ECO:0000259" key="1">
    <source>
        <dbReference type="PROSITE" id="PS51886"/>
    </source>
</evidence>
<evidence type="ECO:0000313" key="2">
    <source>
        <dbReference type="EMBL" id="EOA16277.1"/>
    </source>
</evidence>
<feature type="non-terminal residue" evidence="2">
    <location>
        <position position="1"/>
    </location>
</feature>
<dbReference type="Pfam" id="PF07534">
    <property type="entry name" value="TLD"/>
    <property type="match status" value="1"/>
</dbReference>
<dbReference type="eggNOG" id="KOG4636">
    <property type="taxonomic scope" value="Eukaryota"/>
</dbReference>
<dbReference type="OrthoDB" id="289228at2759"/>
<dbReference type="Proteomes" id="UP000029121">
    <property type="component" value="Unassembled WGS sequence"/>
</dbReference>